<keyword evidence="6 7" id="KW-0472">Membrane</keyword>
<dbReference type="EMBL" id="FODY01000018">
    <property type="protein sequence ID" value="SEP32200.1"/>
    <property type="molecule type" value="Genomic_DNA"/>
</dbReference>
<feature type="transmembrane region" description="Helical" evidence="7">
    <location>
        <begin position="339"/>
        <end position="360"/>
    </location>
</feature>
<evidence type="ECO:0000256" key="2">
    <source>
        <dbReference type="ARBA" id="ARBA00022448"/>
    </source>
</evidence>
<reference evidence="9 10" key="1">
    <citation type="submission" date="2016-10" db="EMBL/GenBank/DDBJ databases">
        <authorList>
            <person name="de Groot N.N."/>
        </authorList>
    </citation>
    <scope>NUCLEOTIDE SEQUENCE [LARGE SCALE GENOMIC DNA]</scope>
    <source>
        <strain evidence="9 10">DSM 13305</strain>
    </source>
</reference>
<dbReference type="SUPFAM" id="SSF103473">
    <property type="entry name" value="MFS general substrate transporter"/>
    <property type="match status" value="1"/>
</dbReference>
<keyword evidence="5 7" id="KW-1133">Transmembrane helix</keyword>
<dbReference type="InterPro" id="IPR036259">
    <property type="entry name" value="MFS_trans_sf"/>
</dbReference>
<feature type="transmembrane region" description="Helical" evidence="7">
    <location>
        <begin position="366"/>
        <end position="385"/>
    </location>
</feature>
<feature type="transmembrane region" description="Helical" evidence="7">
    <location>
        <begin position="79"/>
        <end position="98"/>
    </location>
</feature>
<dbReference type="PANTHER" id="PTHR43124:SF8">
    <property type="entry name" value="INNER MEMBRANE TRANSPORT PROTEIN YDHP"/>
    <property type="match status" value="1"/>
</dbReference>
<dbReference type="Pfam" id="PF07690">
    <property type="entry name" value="MFS_1"/>
    <property type="match status" value="1"/>
</dbReference>
<comment type="subcellular location">
    <subcellularLocation>
        <location evidence="1">Cell membrane</location>
        <topology evidence="1">Multi-pass membrane protein</topology>
    </subcellularLocation>
</comment>
<dbReference type="STRING" id="112903.SAMN04490178_11892"/>
<evidence type="ECO:0000256" key="4">
    <source>
        <dbReference type="ARBA" id="ARBA00022692"/>
    </source>
</evidence>
<organism evidence="9 10">
    <name type="scientific">Propionispora vibrioides</name>
    <dbReference type="NCBI Taxonomy" id="112903"/>
    <lineage>
        <taxon>Bacteria</taxon>
        <taxon>Bacillati</taxon>
        <taxon>Bacillota</taxon>
        <taxon>Negativicutes</taxon>
        <taxon>Selenomonadales</taxon>
        <taxon>Sporomusaceae</taxon>
        <taxon>Propionispora</taxon>
    </lineage>
</organism>
<keyword evidence="3" id="KW-1003">Cell membrane</keyword>
<evidence type="ECO:0000256" key="5">
    <source>
        <dbReference type="ARBA" id="ARBA00022989"/>
    </source>
</evidence>
<dbReference type="PROSITE" id="PS50850">
    <property type="entry name" value="MFS"/>
    <property type="match status" value="1"/>
</dbReference>
<feature type="transmembrane region" description="Helical" evidence="7">
    <location>
        <begin position="298"/>
        <end position="318"/>
    </location>
</feature>
<evidence type="ECO:0000256" key="7">
    <source>
        <dbReference type="SAM" id="Phobius"/>
    </source>
</evidence>
<sequence length="401" mass="42391">MKENKPERKIPYAILALLISAFSIGTTEFVIMGLLLEVANDLNVSISAAGLLITGYALGVAIGGPIITTLTRQLPQKNLLFRLMLVFIAGNLLAAVAPNYSILMAARVIASFTHGTFFGVGSVLATRLVPPEQQSRAVAMMFAGLTLANILGVPLGTFIGHNWGWRTTFGFVSLLGGISLAGIALLIPKLELTPPAKLQQELQVLFDKQVILALLMTVLGFGGVFTAFTYIAPILTDITGFSKETITPILLLFGLGMTIGNIAGGKLSDWKLMPSLIGILIALSAILAAFTFTSQEKWTALVTIFLWGFAAFAIVPALQMRVLAMAKTAPSIAASLNISAFNLGNAGGAFLGGLVIDIYGLNAIPMAAAAVTAVGLIITLISWSFDRKTEETAFKIPCSRC</sequence>
<proteinExistence type="predicted"/>
<dbReference type="OrthoDB" id="9788453at2"/>
<feature type="transmembrane region" description="Helical" evidence="7">
    <location>
        <begin position="275"/>
        <end position="292"/>
    </location>
</feature>
<keyword evidence="10" id="KW-1185">Reference proteome</keyword>
<feature type="transmembrane region" description="Helical" evidence="7">
    <location>
        <begin position="245"/>
        <end position="263"/>
    </location>
</feature>
<dbReference type="RefSeq" id="WP_091748839.1">
    <property type="nucleotide sequence ID" value="NZ_FODY01000018.1"/>
</dbReference>
<evidence type="ECO:0000313" key="10">
    <source>
        <dbReference type="Proteomes" id="UP000198847"/>
    </source>
</evidence>
<evidence type="ECO:0000259" key="8">
    <source>
        <dbReference type="PROSITE" id="PS50850"/>
    </source>
</evidence>
<name>A0A1H8WWW4_9FIRM</name>
<dbReference type="CDD" id="cd17324">
    <property type="entry name" value="MFS_NepI_like"/>
    <property type="match status" value="1"/>
</dbReference>
<feature type="transmembrane region" description="Helical" evidence="7">
    <location>
        <begin position="210"/>
        <end position="233"/>
    </location>
</feature>
<evidence type="ECO:0000256" key="1">
    <source>
        <dbReference type="ARBA" id="ARBA00004651"/>
    </source>
</evidence>
<dbReference type="GO" id="GO:0005886">
    <property type="term" value="C:plasma membrane"/>
    <property type="evidence" value="ECO:0007669"/>
    <property type="project" value="UniProtKB-SubCell"/>
</dbReference>
<feature type="transmembrane region" description="Helical" evidence="7">
    <location>
        <begin position="171"/>
        <end position="190"/>
    </location>
</feature>
<evidence type="ECO:0000256" key="6">
    <source>
        <dbReference type="ARBA" id="ARBA00023136"/>
    </source>
</evidence>
<feature type="transmembrane region" description="Helical" evidence="7">
    <location>
        <begin position="104"/>
        <end position="125"/>
    </location>
</feature>
<keyword evidence="4 7" id="KW-0812">Transmembrane</keyword>
<evidence type="ECO:0000313" key="9">
    <source>
        <dbReference type="EMBL" id="SEP32200.1"/>
    </source>
</evidence>
<dbReference type="InterPro" id="IPR050189">
    <property type="entry name" value="MFS_Efflux_Transporters"/>
</dbReference>
<feature type="domain" description="Major facilitator superfamily (MFS) profile" evidence="8">
    <location>
        <begin position="13"/>
        <end position="387"/>
    </location>
</feature>
<accession>A0A1H8WWW4</accession>
<dbReference type="GO" id="GO:0022857">
    <property type="term" value="F:transmembrane transporter activity"/>
    <property type="evidence" value="ECO:0007669"/>
    <property type="project" value="InterPro"/>
</dbReference>
<dbReference type="Proteomes" id="UP000198847">
    <property type="component" value="Unassembled WGS sequence"/>
</dbReference>
<dbReference type="InterPro" id="IPR020846">
    <property type="entry name" value="MFS_dom"/>
</dbReference>
<dbReference type="InterPro" id="IPR011701">
    <property type="entry name" value="MFS"/>
</dbReference>
<protein>
    <submittedName>
        <fullName evidence="9">MFS transporter, DHA1 family, arabinose polymer transporter</fullName>
    </submittedName>
</protein>
<dbReference type="PANTHER" id="PTHR43124">
    <property type="entry name" value="PURINE EFFLUX PUMP PBUE"/>
    <property type="match status" value="1"/>
</dbReference>
<keyword evidence="2" id="KW-0813">Transport</keyword>
<feature type="transmembrane region" description="Helical" evidence="7">
    <location>
        <begin position="42"/>
        <end position="67"/>
    </location>
</feature>
<feature type="transmembrane region" description="Helical" evidence="7">
    <location>
        <begin position="12"/>
        <end position="36"/>
    </location>
</feature>
<dbReference type="Gene3D" id="1.20.1250.20">
    <property type="entry name" value="MFS general substrate transporter like domains"/>
    <property type="match status" value="1"/>
</dbReference>
<feature type="transmembrane region" description="Helical" evidence="7">
    <location>
        <begin position="137"/>
        <end position="159"/>
    </location>
</feature>
<evidence type="ECO:0000256" key="3">
    <source>
        <dbReference type="ARBA" id="ARBA00022475"/>
    </source>
</evidence>
<dbReference type="AlphaFoldDB" id="A0A1H8WWW4"/>
<gene>
    <name evidence="9" type="ORF">SAMN04490178_11892</name>
</gene>